<feature type="compositionally biased region" description="Basic and acidic residues" evidence="5">
    <location>
        <begin position="823"/>
        <end position="842"/>
    </location>
</feature>
<feature type="region of interest" description="Disordered" evidence="5">
    <location>
        <begin position="822"/>
        <end position="842"/>
    </location>
</feature>
<evidence type="ECO:0000256" key="2">
    <source>
        <dbReference type="ARBA" id="ARBA00022475"/>
    </source>
</evidence>
<dbReference type="Proteomes" id="UP000318478">
    <property type="component" value="Unassembled WGS sequence"/>
</dbReference>
<sequence>MANSSFDYFRKHSKVAVVALGMLCILAFVVADPLMQWLNASQGGGGGGQRDLGEVAVSWDGGELTEGELSSLVAKRNILAAFLRQVEQVGAYEAVAAGAPANLPPRVQPLRLATEYEQGVESDVLRTQVLADAARDAGMMISDDTIVEYLLALGRDRVSRATMREMIGGINLGRSRATPEFMFDLLRDALLSQSYLASHTYAQATVTPEQRWSDWLKVNDRVVVETAALDVDDFVSEVKDPTDAELKEFFEEYRDVVPTPVIVNNRQLPSPTPGFRRPAKAKLQWARTDYAQALEAARDEVTDEEIAAYYEENKAMFVKSATDMFMPATGLEGAEEDPTEEEDATEDDATETETADDEAAAEDASEEEADTEEMTADVLADEESTTDEPTADGDDAGDTDPPAEGDEESTEAAPEQSSSVNARSPFRLASFLQEEEASDETNEEASEDAEASEGEAPASGDDAAEPAESGSSPLDDFMENGEAAAADDGQDDAASADEPTTNDPEPEVEYQPLEEVTEEIRTNLAQQKAITNQQQKLDDLMAVLKRDYNVYFTQRIDAEAAEKDAPEPPAALVDFKKLAADNGLEYGETELLSFFEMQKLESPTLMYYFQQADQSRPLAVQVFRRDGMALFEPDTAYDTDRNFYLVMKIEEEKESEPSLDKLRDEVVAAWKHKQAAELALAKAEEMAKQATDSGRSLEDLFADRDGTEIEESDMFAWFEPVGTSATGMYALRLDDPGSPENVGPEFMEEVFGLGPNQAGAALDHGHDKAFVIRIAQRERSRSELRDSFLREWQVWPGIYSMQRSHVSEAAQAVLLNLIGGEAPDWKRTPDQSPMERDAAEGV</sequence>
<dbReference type="InterPro" id="IPR027304">
    <property type="entry name" value="Trigger_fact/SurA_dom_sf"/>
</dbReference>
<feature type="compositionally biased region" description="Acidic residues" evidence="5">
    <location>
        <begin position="333"/>
        <end position="410"/>
    </location>
</feature>
<comment type="caution">
    <text evidence="6">The sequence shown here is derived from an EMBL/GenBank/DDBJ whole genome shotgun (WGS) entry which is preliminary data.</text>
</comment>
<dbReference type="RefSeq" id="WP_146590637.1">
    <property type="nucleotide sequence ID" value="NZ_SJPO01000012.1"/>
</dbReference>
<protein>
    <submittedName>
        <fullName evidence="6">Periplasmic folding chaperone</fullName>
    </submittedName>
</protein>
<dbReference type="GO" id="GO:0005886">
    <property type="term" value="C:plasma membrane"/>
    <property type="evidence" value="ECO:0007669"/>
    <property type="project" value="UniProtKB-SubCell"/>
</dbReference>
<evidence type="ECO:0000313" key="6">
    <source>
        <dbReference type="EMBL" id="TWT67688.1"/>
    </source>
</evidence>
<keyword evidence="2" id="KW-1003">Cell membrane</keyword>
<proteinExistence type="predicted"/>
<evidence type="ECO:0000256" key="5">
    <source>
        <dbReference type="SAM" id="MobiDB-lite"/>
    </source>
</evidence>
<evidence type="ECO:0000256" key="4">
    <source>
        <dbReference type="ARBA" id="ARBA00023186"/>
    </source>
</evidence>
<accession>A0A5C5XYC1</accession>
<dbReference type="PANTHER" id="PTHR47529:SF1">
    <property type="entry name" value="PERIPLASMIC CHAPERONE PPID"/>
    <property type="match status" value="1"/>
</dbReference>
<dbReference type="SUPFAM" id="SSF109998">
    <property type="entry name" value="Triger factor/SurA peptide-binding domain-like"/>
    <property type="match status" value="1"/>
</dbReference>
<dbReference type="EMBL" id="SJPO01000012">
    <property type="protein sequence ID" value="TWT67688.1"/>
    <property type="molecule type" value="Genomic_DNA"/>
</dbReference>
<feature type="compositionally biased region" description="Acidic residues" evidence="5">
    <location>
        <begin position="433"/>
        <end position="453"/>
    </location>
</feature>
<name>A0A5C5XYC1_9BACT</name>
<organism evidence="6 7">
    <name type="scientific">Posidoniimonas polymericola</name>
    <dbReference type="NCBI Taxonomy" id="2528002"/>
    <lineage>
        <taxon>Bacteria</taxon>
        <taxon>Pseudomonadati</taxon>
        <taxon>Planctomycetota</taxon>
        <taxon>Planctomycetia</taxon>
        <taxon>Pirellulales</taxon>
        <taxon>Lacipirellulaceae</taxon>
        <taxon>Posidoniimonas</taxon>
    </lineage>
</organism>
<evidence type="ECO:0000256" key="1">
    <source>
        <dbReference type="ARBA" id="ARBA00004236"/>
    </source>
</evidence>
<dbReference type="AlphaFoldDB" id="A0A5C5XYC1"/>
<keyword evidence="4" id="KW-0143">Chaperone</keyword>
<keyword evidence="3" id="KW-0472">Membrane</keyword>
<gene>
    <name evidence="6" type="ORF">Pla123a_42440</name>
</gene>
<evidence type="ECO:0000256" key="3">
    <source>
        <dbReference type="ARBA" id="ARBA00023136"/>
    </source>
</evidence>
<dbReference type="InterPro" id="IPR052029">
    <property type="entry name" value="PpiD_chaperone"/>
</dbReference>
<reference evidence="6 7" key="1">
    <citation type="submission" date="2019-02" db="EMBL/GenBank/DDBJ databases">
        <title>Deep-cultivation of Planctomycetes and their phenomic and genomic characterization uncovers novel biology.</title>
        <authorList>
            <person name="Wiegand S."/>
            <person name="Jogler M."/>
            <person name="Boedeker C."/>
            <person name="Pinto D."/>
            <person name="Vollmers J."/>
            <person name="Rivas-Marin E."/>
            <person name="Kohn T."/>
            <person name="Peeters S.H."/>
            <person name="Heuer A."/>
            <person name="Rast P."/>
            <person name="Oberbeckmann S."/>
            <person name="Bunk B."/>
            <person name="Jeske O."/>
            <person name="Meyerdierks A."/>
            <person name="Storesund J.E."/>
            <person name="Kallscheuer N."/>
            <person name="Luecker S."/>
            <person name="Lage O.M."/>
            <person name="Pohl T."/>
            <person name="Merkel B.J."/>
            <person name="Hornburger P."/>
            <person name="Mueller R.-W."/>
            <person name="Bruemmer F."/>
            <person name="Labrenz M."/>
            <person name="Spormann A.M."/>
            <person name="Op Den Camp H."/>
            <person name="Overmann J."/>
            <person name="Amann R."/>
            <person name="Jetten M.S.M."/>
            <person name="Mascher T."/>
            <person name="Medema M.H."/>
            <person name="Devos D.P."/>
            <person name="Kaster A.-K."/>
            <person name="Ovreas L."/>
            <person name="Rohde M."/>
            <person name="Galperin M.Y."/>
            <person name="Jogler C."/>
        </authorList>
    </citation>
    <scope>NUCLEOTIDE SEQUENCE [LARGE SCALE GENOMIC DNA]</scope>
    <source>
        <strain evidence="6 7">Pla123a</strain>
    </source>
</reference>
<dbReference type="OrthoDB" id="225509at2"/>
<feature type="region of interest" description="Disordered" evidence="5">
    <location>
        <begin position="331"/>
        <end position="509"/>
    </location>
</feature>
<evidence type="ECO:0000313" key="7">
    <source>
        <dbReference type="Proteomes" id="UP000318478"/>
    </source>
</evidence>
<dbReference type="PANTHER" id="PTHR47529">
    <property type="entry name" value="PEPTIDYL-PROLYL CIS-TRANS ISOMERASE D"/>
    <property type="match status" value="1"/>
</dbReference>
<comment type="subcellular location">
    <subcellularLocation>
        <location evidence="1">Cell membrane</location>
    </subcellularLocation>
</comment>
<keyword evidence="7" id="KW-1185">Reference proteome</keyword>